<keyword evidence="2" id="KW-0964">Secreted</keyword>
<dbReference type="SUPFAM" id="SSF48113">
    <property type="entry name" value="Heme-dependent peroxidases"/>
    <property type="match status" value="1"/>
</dbReference>
<gene>
    <name evidence="5" type="ORF">HJG44_04520</name>
</gene>
<protein>
    <submittedName>
        <fullName evidence="5">Peroxidase</fullName>
    </submittedName>
</protein>
<dbReference type="CDD" id="cd09819">
    <property type="entry name" value="An_peroxidase_bacterial_1"/>
    <property type="match status" value="1"/>
</dbReference>
<organism evidence="5 6">
    <name type="scientific">Enterovirga aerilata</name>
    <dbReference type="NCBI Taxonomy" id="2730920"/>
    <lineage>
        <taxon>Bacteria</taxon>
        <taxon>Pseudomonadati</taxon>
        <taxon>Pseudomonadota</taxon>
        <taxon>Alphaproteobacteria</taxon>
        <taxon>Hyphomicrobiales</taxon>
        <taxon>Methylobacteriaceae</taxon>
        <taxon>Enterovirga</taxon>
    </lineage>
</organism>
<dbReference type="EMBL" id="JABEPP010000001">
    <property type="protein sequence ID" value="NNM71662.1"/>
    <property type="molecule type" value="Genomic_DNA"/>
</dbReference>
<keyword evidence="5" id="KW-0560">Oxidoreductase</keyword>
<sequence>MDVTKPVVTTPTLPKVHGRRPPRGLESTPSSPHALGRFGRMFRNLPVFEQDPADLVALADTMIDARGPDEPVDLPLGAADEDENTKIASGYTYLGQFIDHDITFDPVSSLQRQNDPDALEDFRTPRFDLDSIYARGPADQPYLYEADGLRFVLGETVSEDQLFAGPDLPRNQPSTGERRALIGDPRNDENLIVSQLHCTFLRFHNRMVDLVAEELRARRGDDTPAPAADIFKEAQRRVRWHYQWVVLWDFLPRVLGGRADGAGRDLVEEILAPADGSAGATPRLRFYDLHREPFIPVEFSVAAYRFGHSMVRPTYFFNDRVRGFTQDAHGRIQDPAQRLNTPIRTPIFSLDFGDPLAHMNGFRPLPGEWGFEWKYFFDMGATEAGLPQPSYRIDAVLAEPLRNLPDKVASGDSPFSLAERNLLRGRALGLPSGESVARAMGETPLSPDDLGIDQPSLRGNSPLWYYILKEAELEAGGEHLGPVGGRIVAETFIGLLWGDPLSFLRVEPAWTPELAVRGTFGMPELIAFAVPEQAPAVT</sequence>
<dbReference type="GO" id="GO:0006979">
    <property type="term" value="P:response to oxidative stress"/>
    <property type="evidence" value="ECO:0007669"/>
    <property type="project" value="InterPro"/>
</dbReference>
<dbReference type="PANTHER" id="PTHR11475">
    <property type="entry name" value="OXIDASE/PEROXIDASE"/>
    <property type="match status" value="1"/>
</dbReference>
<evidence type="ECO:0000313" key="6">
    <source>
        <dbReference type="Proteomes" id="UP000564885"/>
    </source>
</evidence>
<comment type="subcellular location">
    <subcellularLocation>
        <location evidence="1">Secreted</location>
    </subcellularLocation>
</comment>
<dbReference type="PANTHER" id="PTHR11475:SF4">
    <property type="entry name" value="CHORION PEROXIDASE"/>
    <property type="match status" value="1"/>
</dbReference>
<dbReference type="InterPro" id="IPR037120">
    <property type="entry name" value="Haem_peroxidase_sf_animal"/>
</dbReference>
<feature type="compositionally biased region" description="Low complexity" evidence="4">
    <location>
        <begin position="1"/>
        <end position="15"/>
    </location>
</feature>
<dbReference type="PROSITE" id="PS50292">
    <property type="entry name" value="PEROXIDASE_3"/>
    <property type="match status" value="1"/>
</dbReference>
<dbReference type="RefSeq" id="WP_171217095.1">
    <property type="nucleotide sequence ID" value="NZ_JABEPP010000001.1"/>
</dbReference>
<name>A0A849HX27_9HYPH</name>
<comment type="caution">
    <text evidence="5">The sequence shown here is derived from an EMBL/GenBank/DDBJ whole genome shotgun (WGS) entry which is preliminary data.</text>
</comment>
<proteinExistence type="predicted"/>
<dbReference type="Proteomes" id="UP000564885">
    <property type="component" value="Unassembled WGS sequence"/>
</dbReference>
<dbReference type="GO" id="GO:0020037">
    <property type="term" value="F:heme binding"/>
    <property type="evidence" value="ECO:0007669"/>
    <property type="project" value="InterPro"/>
</dbReference>
<accession>A0A849HX27</accession>
<keyword evidence="6" id="KW-1185">Reference proteome</keyword>
<feature type="region of interest" description="Disordered" evidence="4">
    <location>
        <begin position="1"/>
        <end position="33"/>
    </location>
</feature>
<evidence type="ECO:0000313" key="5">
    <source>
        <dbReference type="EMBL" id="NNM71662.1"/>
    </source>
</evidence>
<dbReference type="AlphaFoldDB" id="A0A849HX27"/>
<dbReference type="InterPro" id="IPR010255">
    <property type="entry name" value="Haem_peroxidase_sf"/>
</dbReference>
<evidence type="ECO:0000256" key="1">
    <source>
        <dbReference type="ARBA" id="ARBA00004613"/>
    </source>
</evidence>
<dbReference type="Gene3D" id="1.10.640.10">
    <property type="entry name" value="Haem peroxidase domain superfamily, animal type"/>
    <property type="match status" value="1"/>
</dbReference>
<keyword evidence="3" id="KW-0325">Glycoprotein</keyword>
<dbReference type="InterPro" id="IPR019791">
    <property type="entry name" value="Haem_peroxidase_animal"/>
</dbReference>
<evidence type="ECO:0000256" key="2">
    <source>
        <dbReference type="ARBA" id="ARBA00022525"/>
    </source>
</evidence>
<evidence type="ECO:0000256" key="3">
    <source>
        <dbReference type="ARBA" id="ARBA00023180"/>
    </source>
</evidence>
<evidence type="ECO:0000256" key="4">
    <source>
        <dbReference type="SAM" id="MobiDB-lite"/>
    </source>
</evidence>
<reference evidence="5 6" key="1">
    <citation type="submission" date="2020-04" db="EMBL/GenBank/DDBJ databases">
        <title>Enterovirga sp. isolate from soil.</title>
        <authorList>
            <person name="Chea S."/>
            <person name="Kim D.-U."/>
        </authorList>
    </citation>
    <scope>NUCLEOTIDE SEQUENCE [LARGE SCALE GENOMIC DNA]</scope>
    <source>
        <strain evidence="5 6">DB1703</strain>
    </source>
</reference>
<keyword evidence="5" id="KW-0575">Peroxidase</keyword>
<dbReference type="Pfam" id="PF03098">
    <property type="entry name" value="An_peroxidase"/>
    <property type="match status" value="1"/>
</dbReference>
<dbReference type="GO" id="GO:0004601">
    <property type="term" value="F:peroxidase activity"/>
    <property type="evidence" value="ECO:0007669"/>
    <property type="project" value="UniProtKB-KW"/>
</dbReference>
<dbReference type="GO" id="GO:0005576">
    <property type="term" value="C:extracellular region"/>
    <property type="evidence" value="ECO:0007669"/>
    <property type="project" value="UniProtKB-SubCell"/>
</dbReference>